<protein>
    <submittedName>
        <fullName evidence="2">Uncharacterized protein</fullName>
    </submittedName>
</protein>
<keyword evidence="3" id="KW-1185">Reference proteome</keyword>
<feature type="region of interest" description="Disordered" evidence="1">
    <location>
        <begin position="63"/>
        <end position="112"/>
    </location>
</feature>
<dbReference type="EMBL" id="CP107020">
    <property type="protein sequence ID" value="UYG15769.1"/>
    <property type="molecule type" value="Genomic_DNA"/>
</dbReference>
<accession>A0ABY6FZA9</accession>
<organism evidence="2 3">
    <name type="scientific">Brachybacterium huguangmaarense</name>
    <dbReference type="NCBI Taxonomy" id="1652028"/>
    <lineage>
        <taxon>Bacteria</taxon>
        <taxon>Bacillati</taxon>
        <taxon>Actinomycetota</taxon>
        <taxon>Actinomycetes</taxon>
        <taxon>Micrococcales</taxon>
        <taxon>Dermabacteraceae</taxon>
        <taxon>Brachybacterium</taxon>
    </lineage>
</organism>
<proteinExistence type="predicted"/>
<sequence length="112" mass="11427">MPAKSKHWKVKAACVVVKLFGQDRYLYKGAVLPDGVPAADITRLSNTGLIVEVADVAAEKAKVEQEAAEKAKAEADAQEKADAAASTDTEGATDAGAAKAASGRTAAAKTAK</sequence>
<evidence type="ECO:0000256" key="1">
    <source>
        <dbReference type="SAM" id="MobiDB-lite"/>
    </source>
</evidence>
<reference evidence="2" key="1">
    <citation type="submission" date="2022-10" db="EMBL/GenBank/DDBJ databases">
        <title>Whole-Genome Sequencing of Brachybacterium huguangmaarense BRM-3, Isolated from Betula schmidtii.</title>
        <authorList>
            <person name="Haam D."/>
        </authorList>
    </citation>
    <scope>NUCLEOTIDE SEQUENCE</scope>
    <source>
        <strain evidence="2">BRM-3</strain>
    </source>
</reference>
<gene>
    <name evidence="2" type="ORF">BRM3_08935</name>
</gene>
<name>A0ABY6FZA9_9MICO</name>
<feature type="compositionally biased region" description="Basic and acidic residues" evidence="1">
    <location>
        <begin position="63"/>
        <end position="82"/>
    </location>
</feature>
<feature type="compositionally biased region" description="Low complexity" evidence="1">
    <location>
        <begin position="83"/>
        <end position="112"/>
    </location>
</feature>
<dbReference type="Proteomes" id="UP001164305">
    <property type="component" value="Chromosome"/>
</dbReference>
<evidence type="ECO:0000313" key="3">
    <source>
        <dbReference type="Proteomes" id="UP001164305"/>
    </source>
</evidence>
<evidence type="ECO:0000313" key="2">
    <source>
        <dbReference type="EMBL" id="UYG15769.1"/>
    </source>
</evidence>
<dbReference type="RefSeq" id="WP_263592983.1">
    <property type="nucleotide sequence ID" value="NZ_CP107020.1"/>
</dbReference>